<sequence length="139" mass="15030">MTLVAQLGLSGVLIVLSALHFLWALGWWMPVADETRLARAVVGRRGITKMPGPVACATVAMGLFFAALLPHLDWVPGKAGWVTGLSTLFVLRGGIAWLPAWRRALPEEPFATLDRWVYGPLSLGLGVGFVITGGIEWPR</sequence>
<gene>
    <name evidence="2" type="ORF">VK792_06960</name>
</gene>
<proteinExistence type="predicted"/>
<keyword evidence="1" id="KW-0472">Membrane</keyword>
<dbReference type="InterPro" id="IPR025058">
    <property type="entry name" value="DUF3995"/>
</dbReference>
<dbReference type="RefSeq" id="WP_326296678.1">
    <property type="nucleotide sequence ID" value="NZ_JAYLLH010000007.1"/>
</dbReference>
<keyword evidence="1" id="KW-0812">Transmembrane</keyword>
<keyword evidence="3" id="KW-1185">Reference proteome</keyword>
<dbReference type="Pfam" id="PF13160">
    <property type="entry name" value="DUF3995"/>
    <property type="match status" value="1"/>
</dbReference>
<dbReference type="Proteomes" id="UP001348149">
    <property type="component" value="Unassembled WGS sequence"/>
</dbReference>
<evidence type="ECO:0000313" key="2">
    <source>
        <dbReference type="EMBL" id="MEC3861020.1"/>
    </source>
</evidence>
<accession>A0ABU6HIQ1</accession>
<keyword evidence="1" id="KW-1133">Transmembrane helix</keyword>
<feature type="transmembrane region" description="Helical" evidence="1">
    <location>
        <begin position="50"/>
        <end position="69"/>
    </location>
</feature>
<feature type="transmembrane region" description="Helical" evidence="1">
    <location>
        <begin position="81"/>
        <end position="101"/>
    </location>
</feature>
<organism evidence="2 3">
    <name type="scientific">Mesobacterium hydrothermale</name>
    <dbReference type="NCBI Taxonomy" id="3111907"/>
    <lineage>
        <taxon>Bacteria</taxon>
        <taxon>Pseudomonadati</taxon>
        <taxon>Pseudomonadota</taxon>
        <taxon>Alphaproteobacteria</taxon>
        <taxon>Rhodobacterales</taxon>
        <taxon>Roseobacteraceae</taxon>
        <taxon>Mesobacterium</taxon>
    </lineage>
</organism>
<dbReference type="EMBL" id="JAYLLH010000007">
    <property type="protein sequence ID" value="MEC3861020.1"/>
    <property type="molecule type" value="Genomic_DNA"/>
</dbReference>
<comment type="caution">
    <text evidence="2">The sequence shown here is derived from an EMBL/GenBank/DDBJ whole genome shotgun (WGS) entry which is preliminary data.</text>
</comment>
<reference evidence="2 3" key="1">
    <citation type="submission" date="2024-01" db="EMBL/GenBank/DDBJ databases">
        <title>Mesobacterium rodlantinim sp. nov., isolated from shallow sea hydrothermal systems off Kueishantao Island.</title>
        <authorList>
            <person name="Su Z."/>
            <person name="Tang K."/>
        </authorList>
    </citation>
    <scope>NUCLEOTIDE SEQUENCE [LARGE SCALE GENOMIC DNA]</scope>
    <source>
        <strain evidence="2 3">TK19101</strain>
    </source>
</reference>
<feature type="transmembrane region" description="Helical" evidence="1">
    <location>
        <begin position="116"/>
        <end position="135"/>
    </location>
</feature>
<evidence type="ECO:0000313" key="3">
    <source>
        <dbReference type="Proteomes" id="UP001348149"/>
    </source>
</evidence>
<feature type="transmembrane region" description="Helical" evidence="1">
    <location>
        <begin position="7"/>
        <end position="30"/>
    </location>
</feature>
<name>A0ABU6HIQ1_9RHOB</name>
<evidence type="ECO:0000256" key="1">
    <source>
        <dbReference type="SAM" id="Phobius"/>
    </source>
</evidence>
<protein>
    <submittedName>
        <fullName evidence="2">DUF3995 domain-containing protein</fullName>
    </submittedName>
</protein>